<proteinExistence type="predicted"/>
<evidence type="ECO:0000256" key="2">
    <source>
        <dbReference type="SAM" id="SignalP"/>
    </source>
</evidence>
<keyword evidence="2" id="KW-0732">Signal</keyword>
<reference evidence="6" key="1">
    <citation type="submission" date="2015-07" db="EMBL/GenBank/DDBJ databases">
        <authorList>
            <person name="Graham D.E."/>
            <person name="Giannone R.J."/>
            <person name="Gulvik C.A."/>
            <person name="Hettich R.L."/>
            <person name="Klingeman D.M."/>
            <person name="Mahan K.M."/>
            <person name="Parry R.J."/>
            <person name="Spain J.C."/>
        </authorList>
    </citation>
    <scope>NUCLEOTIDE SEQUENCE [LARGE SCALE GENOMIC DNA]</scope>
    <source>
        <strain evidence="6">ATCC 27428</strain>
    </source>
</reference>
<evidence type="ECO:0000256" key="1">
    <source>
        <dbReference type="SAM" id="MobiDB-lite"/>
    </source>
</evidence>
<organism evidence="5 6">
    <name type="scientific">Streptomyces eurocidicus</name>
    <name type="common">Streptoverticillium eurocidicus</name>
    <dbReference type="NCBI Taxonomy" id="66423"/>
    <lineage>
        <taxon>Bacteria</taxon>
        <taxon>Bacillati</taxon>
        <taxon>Actinomycetota</taxon>
        <taxon>Actinomycetes</taxon>
        <taxon>Kitasatosporales</taxon>
        <taxon>Streptomycetaceae</taxon>
        <taxon>Streptomyces</taxon>
    </lineage>
</organism>
<feature type="compositionally biased region" description="Basic and acidic residues" evidence="1">
    <location>
        <begin position="94"/>
        <end position="116"/>
    </location>
</feature>
<dbReference type="AlphaFoldDB" id="A0A2N8NUA6"/>
<dbReference type="RefSeq" id="WP_102919312.1">
    <property type="nucleotide sequence ID" value="NZ_JACHJF010000011.1"/>
</dbReference>
<dbReference type="Pfam" id="PF01464">
    <property type="entry name" value="SLT"/>
    <property type="match status" value="1"/>
</dbReference>
<dbReference type="Gene3D" id="1.10.530.10">
    <property type="match status" value="1"/>
</dbReference>
<sequence>MRSTISGYTRLPLVHKLSTAGIAAAGIAAVAFAAVPASAESQALDVKPVAWSTTASVAAEDQAQGELAQRVAGAAATAKSEAAAAQKNAAETAAKAKADAERARKETASRSQERKPVQAAPAPAAPAQAPAAVEKKAYGNNLDGWINEALDILRAKGIPASYDGIKRNIMRESTGNPQAINNWDSNAAAGIPSKGLLQIIDPTFKAYHVEGTSWDIYDPVANIAASCNYAADKYGSMDRVNSAY</sequence>
<dbReference type="EMBL" id="JACHJF010000011">
    <property type="protein sequence ID" value="MBB5120193.1"/>
    <property type="molecule type" value="Genomic_DNA"/>
</dbReference>
<feature type="compositionally biased region" description="Low complexity" evidence="1">
    <location>
        <begin position="117"/>
        <end position="128"/>
    </location>
</feature>
<dbReference type="Proteomes" id="UP000528608">
    <property type="component" value="Unassembled WGS sequence"/>
</dbReference>
<reference evidence="4 7" key="3">
    <citation type="submission" date="2020-08" db="EMBL/GenBank/DDBJ databases">
        <title>Genomic Encyclopedia of Type Strains, Phase III (KMG-III): the genomes of soil and plant-associated and newly described type strains.</title>
        <authorList>
            <person name="Whitman W."/>
        </authorList>
    </citation>
    <scope>NUCLEOTIDE SEQUENCE [LARGE SCALE GENOMIC DNA]</scope>
    <source>
        <strain evidence="4 7">CECT 3259</strain>
    </source>
</reference>
<gene>
    <name evidence="5" type="ORF">AF335_17190</name>
    <name evidence="4" type="ORF">FHS36_003635</name>
</gene>
<dbReference type="Proteomes" id="UP000235945">
    <property type="component" value="Unassembled WGS sequence"/>
</dbReference>
<feature type="chain" id="PRO_5042698118" evidence="2">
    <location>
        <begin position="34"/>
        <end position="244"/>
    </location>
</feature>
<evidence type="ECO:0000259" key="3">
    <source>
        <dbReference type="Pfam" id="PF01464"/>
    </source>
</evidence>
<reference evidence="5" key="2">
    <citation type="submission" date="2015-07" db="EMBL/GenBank/DDBJ databases">
        <authorList>
            <person name="Noorani M."/>
        </authorList>
    </citation>
    <scope>NUCLEOTIDE SEQUENCE [LARGE SCALE GENOMIC DNA]</scope>
    <source>
        <strain evidence="5">ATCC 27428</strain>
    </source>
</reference>
<feature type="signal peptide" evidence="2">
    <location>
        <begin position="1"/>
        <end position="33"/>
    </location>
</feature>
<protein>
    <submittedName>
        <fullName evidence="5">Lytic transglycosylase</fullName>
    </submittedName>
    <submittedName>
        <fullName evidence="4">Membrane protein involved in colicin uptake</fullName>
    </submittedName>
</protein>
<evidence type="ECO:0000313" key="7">
    <source>
        <dbReference type="Proteomes" id="UP000528608"/>
    </source>
</evidence>
<evidence type="ECO:0000313" key="6">
    <source>
        <dbReference type="Proteomes" id="UP000235945"/>
    </source>
</evidence>
<keyword evidence="6" id="KW-1185">Reference proteome</keyword>
<dbReference type="OrthoDB" id="4629613at2"/>
<feature type="region of interest" description="Disordered" evidence="1">
    <location>
        <begin position="89"/>
        <end position="128"/>
    </location>
</feature>
<evidence type="ECO:0000313" key="4">
    <source>
        <dbReference type="EMBL" id="MBB5120193.1"/>
    </source>
</evidence>
<comment type="caution">
    <text evidence="5">The sequence shown here is derived from an EMBL/GenBank/DDBJ whole genome shotgun (WGS) entry which is preliminary data.</text>
</comment>
<accession>A0A2N8NUA6</accession>
<name>A0A2N8NUA6_STREU</name>
<evidence type="ECO:0000313" key="5">
    <source>
        <dbReference type="EMBL" id="PNE32350.1"/>
    </source>
</evidence>
<dbReference type="EMBL" id="LGUI01000005">
    <property type="protein sequence ID" value="PNE32350.1"/>
    <property type="molecule type" value="Genomic_DNA"/>
</dbReference>
<dbReference type="InterPro" id="IPR008258">
    <property type="entry name" value="Transglycosylase_SLT_dom_1"/>
</dbReference>
<dbReference type="InterPro" id="IPR023346">
    <property type="entry name" value="Lysozyme-like_dom_sf"/>
</dbReference>
<dbReference type="SUPFAM" id="SSF53955">
    <property type="entry name" value="Lysozyme-like"/>
    <property type="match status" value="1"/>
</dbReference>
<feature type="domain" description="Transglycosylase SLT" evidence="3">
    <location>
        <begin position="169"/>
        <end position="241"/>
    </location>
</feature>